<keyword evidence="2" id="KW-1185">Reference proteome</keyword>
<protein>
    <submittedName>
        <fullName evidence="1">HD domain-containing protein</fullName>
    </submittedName>
</protein>
<dbReference type="Pfam" id="PF13328">
    <property type="entry name" value="HD_4"/>
    <property type="match status" value="1"/>
</dbReference>
<dbReference type="EMBL" id="QNRE01000001">
    <property type="protein sequence ID" value="RBO96220.1"/>
    <property type="molecule type" value="Genomic_DNA"/>
</dbReference>
<dbReference type="PANTHER" id="PTHR46246:SF1">
    <property type="entry name" value="GUANOSINE-3',5'-BIS(DIPHOSPHATE) 3'-PYROPHOSPHOHYDROLASE MESH1"/>
    <property type="match status" value="1"/>
</dbReference>
<reference evidence="1 2" key="1">
    <citation type="submission" date="2018-06" db="EMBL/GenBank/DDBJ databases">
        <title>Genomic Encyclopedia of Type Strains, Phase IV (KMG-IV): sequencing the most valuable type-strain genomes for metagenomic binning, comparative biology and taxonomic classification.</title>
        <authorList>
            <person name="Goeker M."/>
        </authorList>
    </citation>
    <scope>NUCLEOTIDE SEQUENCE [LARGE SCALE GENOMIC DNA]</scope>
    <source>
        <strain evidence="1 2">DSM 44599</strain>
    </source>
</reference>
<proteinExistence type="predicted"/>
<dbReference type="Proteomes" id="UP000252586">
    <property type="component" value="Unassembled WGS sequence"/>
</dbReference>
<comment type="caution">
    <text evidence="1">The sequence shown here is derived from an EMBL/GenBank/DDBJ whole genome shotgun (WGS) entry which is preliminary data.</text>
</comment>
<evidence type="ECO:0000313" key="2">
    <source>
        <dbReference type="Proteomes" id="UP000252586"/>
    </source>
</evidence>
<dbReference type="STRING" id="1210090.GCA_001613185_03332"/>
<accession>A0A366E1G6</accession>
<dbReference type="Gene3D" id="1.10.3210.10">
    <property type="entry name" value="Hypothetical protein af1432"/>
    <property type="match status" value="1"/>
</dbReference>
<evidence type="ECO:0000313" key="1">
    <source>
        <dbReference type="EMBL" id="RBO96220.1"/>
    </source>
</evidence>
<gene>
    <name evidence="1" type="ORF">DFR74_101231</name>
</gene>
<sequence length="233" mass="25868">MTHALTVMPLHTITQVFGEDGLRERFLLEIEDLPDRDRLTDALALATELHRNDGYGDEPYINHLLRVAIRIASHYEVRDPDIVIAGLLHDSVEDHPTELAGTCQGSPTETALAELGERFGPRVAELVAAVTNPAPLPAVDRHAQYRRHVAAELENSPWARIVKLSDFTDNGVGILYAEAPTMTKLAAKYRPLMAVYRDLVKRPDTPLSDAVKQHLLTQLDSAARRFDAILAND</sequence>
<dbReference type="InterPro" id="IPR052194">
    <property type="entry name" value="MESH1"/>
</dbReference>
<dbReference type="PANTHER" id="PTHR46246">
    <property type="entry name" value="GUANOSINE-3',5'-BIS(DIPHOSPHATE) 3'-PYROPHOSPHOHYDROLASE MESH1"/>
    <property type="match status" value="1"/>
</dbReference>
<organism evidence="1 2">
    <name type="scientific">Nocardia puris</name>
    <dbReference type="NCBI Taxonomy" id="208602"/>
    <lineage>
        <taxon>Bacteria</taxon>
        <taxon>Bacillati</taxon>
        <taxon>Actinomycetota</taxon>
        <taxon>Actinomycetes</taxon>
        <taxon>Mycobacteriales</taxon>
        <taxon>Nocardiaceae</taxon>
        <taxon>Nocardia</taxon>
    </lineage>
</organism>
<dbReference type="SUPFAM" id="SSF109604">
    <property type="entry name" value="HD-domain/PDEase-like"/>
    <property type="match status" value="1"/>
</dbReference>
<dbReference type="GO" id="GO:0008893">
    <property type="term" value="F:guanosine-3',5'-bis(diphosphate) 3'-diphosphatase activity"/>
    <property type="evidence" value="ECO:0007669"/>
    <property type="project" value="TreeGrafter"/>
</dbReference>
<name>A0A366E1G6_9NOCA</name>
<dbReference type="AlphaFoldDB" id="A0A366E1G6"/>